<dbReference type="AlphaFoldDB" id="A0A151R5W0"/>
<dbReference type="EMBL" id="KQ484045">
    <property type="protein sequence ID" value="KYP38014.1"/>
    <property type="molecule type" value="Genomic_DNA"/>
</dbReference>
<gene>
    <name evidence="1" type="ORF">KK1_040754</name>
</gene>
<dbReference type="PANTHER" id="PTHR34222:SF79">
    <property type="entry name" value="RETROVIRUS-RELATED POL POLYPROTEIN FROM TRANSPOSON TNT 1-94"/>
    <property type="match status" value="1"/>
</dbReference>
<reference evidence="1" key="1">
    <citation type="journal article" date="2012" name="Nat. Biotechnol.">
        <title>Draft genome sequence of pigeonpea (Cajanus cajan), an orphan legume crop of resource-poor farmers.</title>
        <authorList>
            <person name="Varshney R.K."/>
            <person name="Chen W."/>
            <person name="Li Y."/>
            <person name="Bharti A.K."/>
            <person name="Saxena R.K."/>
            <person name="Schlueter J.A."/>
            <person name="Donoghue M.T."/>
            <person name="Azam S."/>
            <person name="Fan G."/>
            <person name="Whaley A.M."/>
            <person name="Farmer A.D."/>
            <person name="Sheridan J."/>
            <person name="Iwata A."/>
            <person name="Tuteja R."/>
            <person name="Penmetsa R.V."/>
            <person name="Wu W."/>
            <person name="Upadhyaya H.D."/>
            <person name="Yang S.P."/>
            <person name="Shah T."/>
            <person name="Saxena K.B."/>
            <person name="Michael T."/>
            <person name="McCombie W.R."/>
            <person name="Yang B."/>
            <person name="Zhang G."/>
            <person name="Yang H."/>
            <person name="Wang J."/>
            <person name="Spillane C."/>
            <person name="Cook D.R."/>
            <person name="May G.D."/>
            <person name="Xu X."/>
            <person name="Jackson S.A."/>
        </authorList>
    </citation>
    <scope>NUCLEOTIDE SEQUENCE [LARGE SCALE GENOMIC DNA]</scope>
</reference>
<dbReference type="Gramene" id="C.cajan_37202.t">
    <property type="protein sequence ID" value="C.cajan_37202.t.cds1"/>
    <property type="gene ID" value="C.cajan_37202"/>
</dbReference>
<accession>A0A151R5W0</accession>
<proteinExistence type="predicted"/>
<dbReference type="PANTHER" id="PTHR34222">
    <property type="entry name" value="GAG_PRE-INTEGRS DOMAIN-CONTAINING PROTEIN"/>
    <property type="match status" value="1"/>
</dbReference>
<dbReference type="Proteomes" id="UP000075243">
    <property type="component" value="Unassembled WGS sequence"/>
</dbReference>
<keyword evidence="2" id="KW-1185">Reference proteome</keyword>
<evidence type="ECO:0008006" key="3">
    <source>
        <dbReference type="Google" id="ProtNLM"/>
    </source>
</evidence>
<sequence length="79" mass="8860">MLSQTPDGSCRVKCTCDLIKSIQKKQEIEQMICFLKGLGEFYGNVKQNILMMDPVLSINKAYFLVLQLEGQLQGSEASD</sequence>
<evidence type="ECO:0000313" key="2">
    <source>
        <dbReference type="Proteomes" id="UP000075243"/>
    </source>
</evidence>
<evidence type="ECO:0000313" key="1">
    <source>
        <dbReference type="EMBL" id="KYP38014.1"/>
    </source>
</evidence>
<organism evidence="1 2">
    <name type="scientific">Cajanus cajan</name>
    <name type="common">Pigeon pea</name>
    <name type="synonym">Cajanus indicus</name>
    <dbReference type="NCBI Taxonomy" id="3821"/>
    <lineage>
        <taxon>Eukaryota</taxon>
        <taxon>Viridiplantae</taxon>
        <taxon>Streptophyta</taxon>
        <taxon>Embryophyta</taxon>
        <taxon>Tracheophyta</taxon>
        <taxon>Spermatophyta</taxon>
        <taxon>Magnoliopsida</taxon>
        <taxon>eudicotyledons</taxon>
        <taxon>Gunneridae</taxon>
        <taxon>Pentapetalae</taxon>
        <taxon>rosids</taxon>
        <taxon>fabids</taxon>
        <taxon>Fabales</taxon>
        <taxon>Fabaceae</taxon>
        <taxon>Papilionoideae</taxon>
        <taxon>50 kb inversion clade</taxon>
        <taxon>NPAAA clade</taxon>
        <taxon>indigoferoid/millettioid clade</taxon>
        <taxon>Phaseoleae</taxon>
        <taxon>Cajanus</taxon>
    </lineage>
</organism>
<name>A0A151R5W0_CAJCA</name>
<protein>
    <recommendedName>
        <fullName evidence="3">Retrovirus-related Pol polyprotein from transposon TNT 1-94</fullName>
    </recommendedName>
</protein>